<feature type="domain" description="ABC3 transporter permease C-terminal" evidence="8">
    <location>
        <begin position="325"/>
        <end position="438"/>
    </location>
</feature>
<keyword evidence="11" id="KW-1185">Reference proteome</keyword>
<dbReference type="EMBL" id="JAUKPO010000008">
    <property type="protein sequence ID" value="MDO1447829.1"/>
    <property type="molecule type" value="Genomic_DNA"/>
</dbReference>
<evidence type="ECO:0000256" key="1">
    <source>
        <dbReference type="ARBA" id="ARBA00004651"/>
    </source>
</evidence>
<feature type="domain" description="MacB-like periplasmic core" evidence="9">
    <location>
        <begin position="23"/>
        <end position="234"/>
    </location>
</feature>
<evidence type="ECO:0000256" key="4">
    <source>
        <dbReference type="ARBA" id="ARBA00022989"/>
    </source>
</evidence>
<gene>
    <name evidence="10" type="ORF">Q0590_16275</name>
</gene>
<dbReference type="Pfam" id="PF02687">
    <property type="entry name" value="FtsX"/>
    <property type="match status" value="1"/>
</dbReference>
<evidence type="ECO:0000313" key="10">
    <source>
        <dbReference type="EMBL" id="MDO1447829.1"/>
    </source>
</evidence>
<evidence type="ECO:0000313" key="11">
    <source>
        <dbReference type="Proteomes" id="UP001168528"/>
    </source>
</evidence>
<dbReference type="PANTHER" id="PTHR30572">
    <property type="entry name" value="MEMBRANE COMPONENT OF TRANSPORTER-RELATED"/>
    <property type="match status" value="1"/>
</dbReference>
<evidence type="ECO:0000256" key="7">
    <source>
        <dbReference type="SAM" id="Phobius"/>
    </source>
</evidence>
<comment type="caution">
    <text evidence="10">The sequence shown here is derived from an EMBL/GenBank/DDBJ whole genome shotgun (WGS) entry which is preliminary data.</text>
</comment>
<keyword evidence="2" id="KW-1003">Cell membrane</keyword>
<feature type="transmembrane region" description="Helical" evidence="7">
    <location>
        <begin position="366"/>
        <end position="399"/>
    </location>
</feature>
<sequence>MLTKYFVNLGIAFEAIQANKLRSTLTALGIIFGVAAVISMLAVGNGAQQEILEQIKLVGVNNVVITPIVEQKEEKVEAEEGKKEKKTYSPGLTLADAQSIKAHIPGISKVSPEILLETNIIKNGVRRSAKLVGVEPTYFDIGNFSLKSGKMFNDHQLSHGEQVCIIGKGIQTRFFTKEEPLGKYIKCGKHWLKIIGVLDERLISENSVSKLGIRDYNMDVYVPLKTVLMRYTNRSLLTEAMIQRAANENQQNEGEQNKEAKNYHQIDRMVVQVNETEFLTPSSEVISRMLQRRHNNMIDYEISIPELLLKQQQRTKDIFNIVLGAIAGISLLVGGIGIMNIMLASVLERIKEIGLRLSIGAKKQDIILQFLMESTMISLTGGLIGVFLGISIAILISHIANIPTIISPMSIVISFGISSFVGLVFGIAPARRAANQNPITSLRYE</sequence>
<name>A0ABT8R797_9BACT</name>
<accession>A0ABT8R797</accession>
<dbReference type="RefSeq" id="WP_302038633.1">
    <property type="nucleotide sequence ID" value="NZ_JAUKPO010000008.1"/>
</dbReference>
<organism evidence="10 11">
    <name type="scientific">Rhodocytophaga aerolata</name>
    <dbReference type="NCBI Taxonomy" id="455078"/>
    <lineage>
        <taxon>Bacteria</taxon>
        <taxon>Pseudomonadati</taxon>
        <taxon>Bacteroidota</taxon>
        <taxon>Cytophagia</taxon>
        <taxon>Cytophagales</taxon>
        <taxon>Rhodocytophagaceae</taxon>
        <taxon>Rhodocytophaga</taxon>
    </lineage>
</organism>
<evidence type="ECO:0000256" key="6">
    <source>
        <dbReference type="ARBA" id="ARBA00038076"/>
    </source>
</evidence>
<feature type="transmembrane region" description="Helical" evidence="7">
    <location>
        <begin position="25"/>
        <end position="44"/>
    </location>
</feature>
<evidence type="ECO:0000256" key="2">
    <source>
        <dbReference type="ARBA" id="ARBA00022475"/>
    </source>
</evidence>
<evidence type="ECO:0000256" key="5">
    <source>
        <dbReference type="ARBA" id="ARBA00023136"/>
    </source>
</evidence>
<keyword evidence="4 7" id="KW-1133">Transmembrane helix</keyword>
<feature type="transmembrane region" description="Helical" evidence="7">
    <location>
        <begin position="405"/>
        <end position="428"/>
    </location>
</feature>
<evidence type="ECO:0000259" key="9">
    <source>
        <dbReference type="Pfam" id="PF12704"/>
    </source>
</evidence>
<comment type="subcellular location">
    <subcellularLocation>
        <location evidence="1">Cell membrane</location>
        <topology evidence="1">Multi-pass membrane protein</topology>
    </subcellularLocation>
</comment>
<keyword evidence="3 7" id="KW-0812">Transmembrane</keyword>
<protein>
    <submittedName>
        <fullName evidence="10">ABC transporter permease</fullName>
    </submittedName>
</protein>
<dbReference type="InterPro" id="IPR050250">
    <property type="entry name" value="Macrolide_Exporter_MacB"/>
</dbReference>
<proteinExistence type="inferred from homology"/>
<dbReference type="Proteomes" id="UP001168528">
    <property type="component" value="Unassembled WGS sequence"/>
</dbReference>
<evidence type="ECO:0000256" key="3">
    <source>
        <dbReference type="ARBA" id="ARBA00022692"/>
    </source>
</evidence>
<dbReference type="InterPro" id="IPR025857">
    <property type="entry name" value="MacB_PCD"/>
</dbReference>
<keyword evidence="5 7" id="KW-0472">Membrane</keyword>
<comment type="similarity">
    <text evidence="6">Belongs to the ABC-4 integral membrane protein family.</text>
</comment>
<reference evidence="10" key="1">
    <citation type="submission" date="2023-07" db="EMBL/GenBank/DDBJ databases">
        <title>The genome sequence of Rhodocytophaga aerolata KACC 12507.</title>
        <authorList>
            <person name="Zhang X."/>
        </authorList>
    </citation>
    <scope>NUCLEOTIDE SEQUENCE</scope>
    <source>
        <strain evidence="10">KACC 12507</strain>
    </source>
</reference>
<evidence type="ECO:0000259" key="8">
    <source>
        <dbReference type="Pfam" id="PF02687"/>
    </source>
</evidence>
<feature type="transmembrane region" description="Helical" evidence="7">
    <location>
        <begin position="318"/>
        <end position="345"/>
    </location>
</feature>
<dbReference type="PANTHER" id="PTHR30572:SF4">
    <property type="entry name" value="ABC TRANSPORTER PERMEASE YTRF"/>
    <property type="match status" value="1"/>
</dbReference>
<dbReference type="InterPro" id="IPR003838">
    <property type="entry name" value="ABC3_permease_C"/>
</dbReference>
<dbReference type="Pfam" id="PF12704">
    <property type="entry name" value="MacB_PCD"/>
    <property type="match status" value="1"/>
</dbReference>